<sequence>MCAHEGSISRNAAANQTGSKTSFHSQLDGESREILLPRLSLPSHHECTYARSETLSLILCLVRPRKVQTGSLTSLGSGASLGQE</sequence>
<accession>A0AAV6QGI8</accession>
<dbReference type="AlphaFoldDB" id="A0AAV6QGI8"/>
<evidence type="ECO:0000313" key="3">
    <source>
        <dbReference type="Proteomes" id="UP000693946"/>
    </source>
</evidence>
<dbReference type="EMBL" id="JAGKHQ010000017">
    <property type="protein sequence ID" value="KAG7490067.1"/>
    <property type="molecule type" value="Genomic_DNA"/>
</dbReference>
<evidence type="ECO:0000313" key="2">
    <source>
        <dbReference type="EMBL" id="KAG7490067.1"/>
    </source>
</evidence>
<dbReference type="Proteomes" id="UP000693946">
    <property type="component" value="Linkage Group LG5"/>
</dbReference>
<feature type="region of interest" description="Disordered" evidence="1">
    <location>
        <begin position="1"/>
        <end position="28"/>
    </location>
</feature>
<feature type="compositionally biased region" description="Polar residues" evidence="1">
    <location>
        <begin position="8"/>
        <end position="25"/>
    </location>
</feature>
<comment type="caution">
    <text evidence="2">The sequence shown here is derived from an EMBL/GenBank/DDBJ whole genome shotgun (WGS) entry which is preliminary data.</text>
</comment>
<reference evidence="2 3" key="1">
    <citation type="journal article" date="2021" name="Sci. Rep.">
        <title>Chromosome anchoring in Senegalese sole (Solea senegalensis) reveals sex-associated markers and genome rearrangements in flatfish.</title>
        <authorList>
            <person name="Guerrero-Cozar I."/>
            <person name="Gomez-Garrido J."/>
            <person name="Berbel C."/>
            <person name="Martinez-Blanch J.F."/>
            <person name="Alioto T."/>
            <person name="Claros M.G."/>
            <person name="Gagnaire P.A."/>
            <person name="Manchado M."/>
        </authorList>
    </citation>
    <scope>NUCLEOTIDE SEQUENCE [LARGE SCALE GENOMIC DNA]</scope>
    <source>
        <strain evidence="2">Sse05_10M</strain>
    </source>
</reference>
<name>A0AAV6QGI8_SOLSE</name>
<protein>
    <submittedName>
        <fullName evidence="2">Uncharacterized protein</fullName>
    </submittedName>
</protein>
<organism evidence="2 3">
    <name type="scientific">Solea senegalensis</name>
    <name type="common">Senegalese sole</name>
    <dbReference type="NCBI Taxonomy" id="28829"/>
    <lineage>
        <taxon>Eukaryota</taxon>
        <taxon>Metazoa</taxon>
        <taxon>Chordata</taxon>
        <taxon>Craniata</taxon>
        <taxon>Vertebrata</taxon>
        <taxon>Euteleostomi</taxon>
        <taxon>Actinopterygii</taxon>
        <taxon>Neopterygii</taxon>
        <taxon>Teleostei</taxon>
        <taxon>Neoteleostei</taxon>
        <taxon>Acanthomorphata</taxon>
        <taxon>Carangaria</taxon>
        <taxon>Pleuronectiformes</taxon>
        <taxon>Pleuronectoidei</taxon>
        <taxon>Soleidae</taxon>
        <taxon>Solea</taxon>
    </lineage>
</organism>
<evidence type="ECO:0000256" key="1">
    <source>
        <dbReference type="SAM" id="MobiDB-lite"/>
    </source>
</evidence>
<proteinExistence type="predicted"/>
<keyword evidence="3" id="KW-1185">Reference proteome</keyword>
<gene>
    <name evidence="2" type="ORF">JOB18_027135</name>
</gene>